<proteinExistence type="predicted"/>
<dbReference type="SUPFAM" id="SSF57716">
    <property type="entry name" value="Glucocorticoid receptor-like (DNA-binding domain)"/>
    <property type="match status" value="1"/>
</dbReference>
<gene>
    <name evidence="7" type="ORF">E2C01_077567</name>
</gene>
<dbReference type="PROSITE" id="PS50950">
    <property type="entry name" value="ZF_THAP"/>
    <property type="match status" value="1"/>
</dbReference>
<dbReference type="EMBL" id="VSRR010060981">
    <property type="protein sequence ID" value="MPC82881.1"/>
    <property type="molecule type" value="Genomic_DNA"/>
</dbReference>
<evidence type="ECO:0000256" key="2">
    <source>
        <dbReference type="ARBA" id="ARBA00022771"/>
    </source>
</evidence>
<dbReference type="Pfam" id="PF05485">
    <property type="entry name" value="THAP"/>
    <property type="match status" value="1"/>
</dbReference>
<protein>
    <recommendedName>
        <fullName evidence="6">THAP-type domain-containing protein</fullName>
    </recommendedName>
</protein>
<reference evidence="7 8" key="1">
    <citation type="submission" date="2019-05" db="EMBL/GenBank/DDBJ databases">
        <title>Another draft genome of Portunus trituberculatus and its Hox gene families provides insights of decapod evolution.</title>
        <authorList>
            <person name="Jeong J.-H."/>
            <person name="Song I."/>
            <person name="Kim S."/>
            <person name="Choi T."/>
            <person name="Kim D."/>
            <person name="Ryu S."/>
            <person name="Kim W."/>
        </authorList>
    </citation>
    <scope>NUCLEOTIDE SEQUENCE [LARGE SCALE GENOMIC DNA]</scope>
    <source>
        <tissue evidence="7">Muscle</tissue>
    </source>
</reference>
<dbReference type="GO" id="GO:0008270">
    <property type="term" value="F:zinc ion binding"/>
    <property type="evidence" value="ECO:0007669"/>
    <property type="project" value="UniProtKB-KW"/>
</dbReference>
<dbReference type="AlphaFoldDB" id="A0A5B7IBQ8"/>
<evidence type="ECO:0000313" key="7">
    <source>
        <dbReference type="EMBL" id="MPC82881.1"/>
    </source>
</evidence>
<keyword evidence="8" id="KW-1185">Reference proteome</keyword>
<evidence type="ECO:0000256" key="5">
    <source>
        <dbReference type="PROSITE-ProRule" id="PRU00309"/>
    </source>
</evidence>
<dbReference type="GO" id="GO:0003677">
    <property type="term" value="F:DNA binding"/>
    <property type="evidence" value="ECO:0007669"/>
    <property type="project" value="UniProtKB-UniRule"/>
</dbReference>
<dbReference type="OrthoDB" id="8196774at2759"/>
<evidence type="ECO:0000256" key="3">
    <source>
        <dbReference type="ARBA" id="ARBA00022833"/>
    </source>
</evidence>
<comment type="caution">
    <text evidence="7">The sequence shown here is derived from an EMBL/GenBank/DDBJ whole genome shotgun (WGS) entry which is preliminary data.</text>
</comment>
<sequence length="70" mass="8274">MGRSRHCFIPQCKASSITSPHKRFLTVPRNIELRKLWFRAAQRQGEEVCRSSFWCCPDHFNVSVRHDNIT</sequence>
<evidence type="ECO:0000256" key="1">
    <source>
        <dbReference type="ARBA" id="ARBA00022723"/>
    </source>
</evidence>
<keyword evidence="3" id="KW-0862">Zinc</keyword>
<feature type="domain" description="THAP-type" evidence="6">
    <location>
        <begin position="1"/>
        <end position="70"/>
    </location>
</feature>
<dbReference type="InterPro" id="IPR006612">
    <property type="entry name" value="THAP_Znf"/>
</dbReference>
<name>A0A5B7IBQ8_PORTR</name>
<evidence type="ECO:0000259" key="6">
    <source>
        <dbReference type="PROSITE" id="PS50950"/>
    </source>
</evidence>
<keyword evidence="1" id="KW-0479">Metal-binding</keyword>
<keyword evidence="4 5" id="KW-0238">DNA-binding</keyword>
<evidence type="ECO:0000256" key="4">
    <source>
        <dbReference type="ARBA" id="ARBA00023125"/>
    </source>
</evidence>
<dbReference type="Proteomes" id="UP000324222">
    <property type="component" value="Unassembled WGS sequence"/>
</dbReference>
<organism evidence="7 8">
    <name type="scientific">Portunus trituberculatus</name>
    <name type="common">Swimming crab</name>
    <name type="synonym">Neptunus trituberculatus</name>
    <dbReference type="NCBI Taxonomy" id="210409"/>
    <lineage>
        <taxon>Eukaryota</taxon>
        <taxon>Metazoa</taxon>
        <taxon>Ecdysozoa</taxon>
        <taxon>Arthropoda</taxon>
        <taxon>Crustacea</taxon>
        <taxon>Multicrustacea</taxon>
        <taxon>Malacostraca</taxon>
        <taxon>Eumalacostraca</taxon>
        <taxon>Eucarida</taxon>
        <taxon>Decapoda</taxon>
        <taxon>Pleocyemata</taxon>
        <taxon>Brachyura</taxon>
        <taxon>Eubrachyura</taxon>
        <taxon>Portunoidea</taxon>
        <taxon>Portunidae</taxon>
        <taxon>Portuninae</taxon>
        <taxon>Portunus</taxon>
    </lineage>
</organism>
<evidence type="ECO:0000313" key="8">
    <source>
        <dbReference type="Proteomes" id="UP000324222"/>
    </source>
</evidence>
<accession>A0A5B7IBQ8</accession>
<keyword evidence="2 5" id="KW-0863">Zinc-finger</keyword>